<dbReference type="EMBL" id="JAATJU010024000">
    <property type="protein sequence ID" value="KAH0506637.1"/>
    <property type="molecule type" value="Genomic_DNA"/>
</dbReference>
<dbReference type="GO" id="GO:0005634">
    <property type="term" value="C:nucleus"/>
    <property type="evidence" value="ECO:0007669"/>
    <property type="project" value="UniProtKB-SubCell"/>
</dbReference>
<evidence type="ECO:0000256" key="6">
    <source>
        <dbReference type="ARBA" id="ARBA00022490"/>
    </source>
</evidence>
<dbReference type="InterPro" id="IPR036412">
    <property type="entry name" value="HAD-like_sf"/>
</dbReference>
<reference evidence="15" key="1">
    <citation type="submission" date="2020-03" db="EMBL/GenBank/DDBJ databases">
        <title>Studies in the Genomics of Life Span.</title>
        <authorList>
            <person name="Glass D."/>
        </authorList>
    </citation>
    <scope>NUCLEOTIDE SEQUENCE</scope>
    <source>
        <strain evidence="15">LTLLF</strain>
        <tissue evidence="15">Muscle</tissue>
    </source>
</reference>
<feature type="non-terminal residue" evidence="15">
    <location>
        <position position="1"/>
    </location>
</feature>
<organism evidence="15 16">
    <name type="scientific">Microtus ochrogaster</name>
    <name type="common">Prairie vole</name>
    <dbReference type="NCBI Taxonomy" id="79684"/>
    <lineage>
        <taxon>Eukaryota</taxon>
        <taxon>Metazoa</taxon>
        <taxon>Chordata</taxon>
        <taxon>Craniata</taxon>
        <taxon>Vertebrata</taxon>
        <taxon>Euteleostomi</taxon>
        <taxon>Mammalia</taxon>
        <taxon>Eutheria</taxon>
        <taxon>Euarchontoglires</taxon>
        <taxon>Glires</taxon>
        <taxon>Rodentia</taxon>
        <taxon>Myomorpha</taxon>
        <taxon>Muroidea</taxon>
        <taxon>Cricetidae</taxon>
        <taxon>Arvicolinae</taxon>
        <taxon>Microtus</taxon>
    </lineage>
</organism>
<dbReference type="PANTHER" id="PTHR19288">
    <property type="entry name" value="4-NITROPHENYLPHOSPHATASE-RELATED"/>
    <property type="match status" value="1"/>
</dbReference>
<evidence type="ECO:0000256" key="13">
    <source>
        <dbReference type="ARBA" id="ARBA00047820"/>
    </source>
</evidence>
<dbReference type="Pfam" id="PF13242">
    <property type="entry name" value="Hydrolase_like"/>
    <property type="match status" value="1"/>
</dbReference>
<evidence type="ECO:0000256" key="11">
    <source>
        <dbReference type="ARBA" id="ARBA00037258"/>
    </source>
</evidence>
<dbReference type="GO" id="GO:0005829">
    <property type="term" value="C:cytosol"/>
    <property type="evidence" value="ECO:0007669"/>
    <property type="project" value="TreeGrafter"/>
</dbReference>
<evidence type="ECO:0000256" key="9">
    <source>
        <dbReference type="ARBA" id="ARBA00022842"/>
    </source>
</evidence>
<dbReference type="InterPro" id="IPR006357">
    <property type="entry name" value="HAD-SF_hydro_IIA"/>
</dbReference>
<evidence type="ECO:0000256" key="5">
    <source>
        <dbReference type="ARBA" id="ARBA00012146"/>
    </source>
</evidence>
<gene>
    <name evidence="15" type="ORF">LTLLF_105720</name>
</gene>
<dbReference type="EC" id="3.6.1.1" evidence="5"/>
<sequence length="369" mass="39983">LKRSPLKVRFCTNESQKSRRELVGLLQRLGFDISEGEVTAPAPATCQILKERGLRPHLLVHDGVRSEFDDIDVSNPNCVVIADAGESFSYKNMNRAFQVLMELENPVLISLGKGRYYKETSGLMLDVGAYMKALEYACGIEAEVVGKPSPEFFKSALQAIGVEAHQAVMIGDDIVGDVGGAQKCGMRALQVRTGKFSPGKAACGPWDEAHTSSEDCEDEPSMAPPVHSAVSLESILNSELNRIECPGFCTSSVSSQTAGVASEWHLYQASSLVANRVLSLGDPSARCRREPGLAVTLGQSGVEWQTGVCALVGLQRKAQWEPQSWLPGRAESTEVSSRPSDEHHPEVKADGYVDNLAEAVDLLLQHMDK</sequence>
<keyword evidence="6" id="KW-0963">Cytoplasm</keyword>
<evidence type="ECO:0000256" key="12">
    <source>
        <dbReference type="ARBA" id="ARBA00039357"/>
    </source>
</evidence>
<feature type="compositionally biased region" description="Basic and acidic residues" evidence="14">
    <location>
        <begin position="339"/>
        <end position="351"/>
    </location>
</feature>
<comment type="similarity">
    <text evidence="4">Belongs to the HAD-like hydrolase superfamily.</text>
</comment>
<comment type="catalytic activity">
    <reaction evidence="13">
        <text>diphosphate + H2O = 2 phosphate + H(+)</text>
        <dbReference type="Rhea" id="RHEA:24576"/>
        <dbReference type="ChEBI" id="CHEBI:15377"/>
        <dbReference type="ChEBI" id="CHEBI:15378"/>
        <dbReference type="ChEBI" id="CHEBI:33019"/>
        <dbReference type="ChEBI" id="CHEBI:43474"/>
        <dbReference type="EC" id="3.6.1.1"/>
    </reaction>
</comment>
<evidence type="ECO:0000256" key="1">
    <source>
        <dbReference type="ARBA" id="ARBA00001946"/>
    </source>
</evidence>
<evidence type="ECO:0000256" key="8">
    <source>
        <dbReference type="ARBA" id="ARBA00022801"/>
    </source>
</evidence>
<name>A0A8J6G918_MICOH</name>
<comment type="subcellular location">
    <subcellularLocation>
        <location evidence="3">Cytoplasm</location>
    </subcellularLocation>
    <subcellularLocation>
        <location evidence="2">Nucleus</location>
    </subcellularLocation>
</comment>
<protein>
    <recommendedName>
        <fullName evidence="12">Phospholysine phosphohistidine inorganic pyrophosphate phosphatase</fullName>
        <ecNumber evidence="5">3.6.1.1</ecNumber>
    </recommendedName>
</protein>
<accession>A0A8J6G918</accession>
<dbReference type="AlphaFoldDB" id="A0A8J6G918"/>
<dbReference type="GO" id="GO:0016791">
    <property type="term" value="F:phosphatase activity"/>
    <property type="evidence" value="ECO:0007669"/>
    <property type="project" value="InterPro"/>
</dbReference>
<dbReference type="GO" id="GO:0004427">
    <property type="term" value="F:inorganic diphosphate phosphatase activity"/>
    <property type="evidence" value="ECO:0007669"/>
    <property type="project" value="UniProtKB-EC"/>
</dbReference>
<dbReference type="NCBIfam" id="TIGR01458">
    <property type="entry name" value="HAD-SF-IIA-hyp3"/>
    <property type="match status" value="1"/>
</dbReference>
<evidence type="ECO:0000256" key="3">
    <source>
        <dbReference type="ARBA" id="ARBA00004496"/>
    </source>
</evidence>
<keyword evidence="10" id="KW-0539">Nucleus</keyword>
<evidence type="ECO:0000313" key="16">
    <source>
        <dbReference type="Proteomes" id="UP000710432"/>
    </source>
</evidence>
<dbReference type="FunFam" id="3.40.50.1000:FF:000051">
    <property type="entry name" value="Phospholysine phosphohistidine inorganic pyrophosphate phosphatase"/>
    <property type="match status" value="1"/>
</dbReference>
<evidence type="ECO:0000256" key="7">
    <source>
        <dbReference type="ARBA" id="ARBA00022723"/>
    </source>
</evidence>
<proteinExistence type="inferred from homology"/>
<dbReference type="Gene3D" id="3.40.50.1000">
    <property type="entry name" value="HAD superfamily/HAD-like"/>
    <property type="match status" value="2"/>
</dbReference>
<dbReference type="InterPro" id="IPR023214">
    <property type="entry name" value="HAD_sf"/>
</dbReference>
<keyword evidence="9" id="KW-0460">Magnesium</keyword>
<comment type="caution">
    <text evidence="15">The sequence shown here is derived from an EMBL/GenBank/DDBJ whole genome shotgun (WGS) entry which is preliminary data.</text>
</comment>
<keyword evidence="8" id="KW-0378">Hydrolase</keyword>
<evidence type="ECO:0000256" key="14">
    <source>
        <dbReference type="SAM" id="MobiDB-lite"/>
    </source>
</evidence>
<feature type="region of interest" description="Disordered" evidence="14">
    <location>
        <begin position="325"/>
        <end position="351"/>
    </location>
</feature>
<dbReference type="PANTHER" id="PTHR19288:SF44">
    <property type="entry name" value="PHOSPHOLYSINE PHOSPHOHISTIDINE INORGANIC PYROPHOSPHATE PHOSPHATASE"/>
    <property type="match status" value="1"/>
</dbReference>
<keyword evidence="7" id="KW-0479">Metal-binding</keyword>
<evidence type="ECO:0000256" key="2">
    <source>
        <dbReference type="ARBA" id="ARBA00004123"/>
    </source>
</evidence>
<dbReference type="SUPFAM" id="SSF56784">
    <property type="entry name" value="HAD-like"/>
    <property type="match status" value="1"/>
</dbReference>
<comment type="cofactor">
    <cofactor evidence="1">
        <name>Mg(2+)</name>
        <dbReference type="ChEBI" id="CHEBI:18420"/>
    </cofactor>
</comment>
<dbReference type="InterPro" id="IPR006355">
    <property type="entry name" value="LHPP/HDHD2"/>
</dbReference>
<dbReference type="GO" id="GO:0046872">
    <property type="term" value="F:metal ion binding"/>
    <property type="evidence" value="ECO:0007669"/>
    <property type="project" value="UniProtKB-KW"/>
</dbReference>
<evidence type="ECO:0000256" key="10">
    <source>
        <dbReference type="ARBA" id="ARBA00023242"/>
    </source>
</evidence>
<evidence type="ECO:0000256" key="4">
    <source>
        <dbReference type="ARBA" id="ARBA00007958"/>
    </source>
</evidence>
<comment type="function">
    <text evidence="11">Phosphatase that hydrolyzes imidodiphosphate, 3-phosphohistidine and 6-phospholysine. Has broad substrate specificity and can also hydrolyze inorganic diphosphate, but with lower efficiency.</text>
</comment>
<evidence type="ECO:0000313" key="15">
    <source>
        <dbReference type="EMBL" id="KAH0506637.1"/>
    </source>
</evidence>
<dbReference type="CDD" id="cd07509">
    <property type="entry name" value="HAD_PPase"/>
    <property type="match status" value="1"/>
</dbReference>
<dbReference type="Pfam" id="PF13344">
    <property type="entry name" value="Hydrolase_6"/>
    <property type="match status" value="1"/>
</dbReference>
<dbReference type="Proteomes" id="UP000710432">
    <property type="component" value="Unassembled WGS sequence"/>
</dbReference>